<feature type="non-terminal residue" evidence="3">
    <location>
        <position position="1"/>
    </location>
</feature>
<gene>
    <name evidence="3" type="primary">Aknad1</name>
    <name evidence="3" type="ORF">HYDTET_R15420</name>
</gene>
<dbReference type="InterPro" id="IPR022150">
    <property type="entry name" value="AKNA_dom"/>
</dbReference>
<dbReference type="PANTHER" id="PTHR21510">
    <property type="entry name" value="AKNA DOMAIN-CONTAINING PROTEIN"/>
    <property type="match status" value="1"/>
</dbReference>
<keyword evidence="4" id="KW-1185">Reference proteome</keyword>
<feature type="coiled-coil region" evidence="1">
    <location>
        <begin position="150"/>
        <end position="177"/>
    </location>
</feature>
<protein>
    <submittedName>
        <fullName evidence="3">AKND1 protein</fullName>
    </submittedName>
</protein>
<feature type="non-terminal residue" evidence="3">
    <location>
        <position position="291"/>
    </location>
</feature>
<sequence>HSFPYYFLAANKMLTHAQHADTQNHTDHLRLNPKIVHQPDFPNASIAIYSGDTGTSSEVFTLHAPIPTQSTHGLSKARLQCGTTASALPAAGTVEAHCLNPSNLLPELTLGEKMSQVLKDQTDQLIKKVEDFSKRMPQETFLLQDNYLVLNQLKIYLEALERNYLTAREEHRNLQLQNYKDKSINIGEFDPERKVEGEIFRLGMLLEDIQEETDDSKCNSSFLLTSCESTHSSYSLCESSVVSSIADLPERRGIETAFLHNEGEKSQTTDVVPQTNQFPLEGDKCNLCLHM</sequence>
<evidence type="ECO:0000259" key="2">
    <source>
        <dbReference type="Pfam" id="PF12443"/>
    </source>
</evidence>
<comment type="caution">
    <text evidence="3">The sequence shown here is derived from an EMBL/GenBank/DDBJ whole genome shotgun (WGS) entry which is preliminary data.</text>
</comment>
<dbReference type="PANTHER" id="PTHR21510:SF16">
    <property type="entry name" value="PROTEIN AKNAD1"/>
    <property type="match status" value="1"/>
</dbReference>
<evidence type="ECO:0000313" key="3">
    <source>
        <dbReference type="EMBL" id="NXH69948.1"/>
    </source>
</evidence>
<dbReference type="InterPro" id="IPR052655">
    <property type="entry name" value="AKNA_Centrosome-Trans_reg"/>
</dbReference>
<dbReference type="EMBL" id="VWZR01006223">
    <property type="protein sequence ID" value="NXH69948.1"/>
    <property type="molecule type" value="Genomic_DNA"/>
</dbReference>
<organism evidence="3 4">
    <name type="scientific">Oceanodroma tethys</name>
    <name type="common">Wedge-rumped storm-petrel</name>
    <name type="synonym">Hydrobates tethys</name>
    <dbReference type="NCBI Taxonomy" id="79633"/>
    <lineage>
        <taxon>Eukaryota</taxon>
        <taxon>Metazoa</taxon>
        <taxon>Chordata</taxon>
        <taxon>Craniata</taxon>
        <taxon>Vertebrata</taxon>
        <taxon>Euteleostomi</taxon>
        <taxon>Archelosauria</taxon>
        <taxon>Archosauria</taxon>
        <taxon>Dinosauria</taxon>
        <taxon>Saurischia</taxon>
        <taxon>Theropoda</taxon>
        <taxon>Coelurosauria</taxon>
        <taxon>Aves</taxon>
        <taxon>Neognathae</taxon>
        <taxon>Neoaves</taxon>
        <taxon>Aequornithes</taxon>
        <taxon>Procellariiformes</taxon>
        <taxon>Hydrobatidae</taxon>
        <taxon>Oceanodroma</taxon>
    </lineage>
</organism>
<dbReference type="OrthoDB" id="9045614at2759"/>
<evidence type="ECO:0000313" key="4">
    <source>
        <dbReference type="Proteomes" id="UP000527232"/>
    </source>
</evidence>
<keyword evidence="1" id="KW-0175">Coiled coil</keyword>
<evidence type="ECO:0000256" key="1">
    <source>
        <dbReference type="SAM" id="Coils"/>
    </source>
</evidence>
<name>A0A7K9M6T1_OCETE</name>
<reference evidence="3 4" key="1">
    <citation type="submission" date="2019-09" db="EMBL/GenBank/DDBJ databases">
        <title>Bird 10,000 Genomes (B10K) Project - Family phase.</title>
        <authorList>
            <person name="Zhang G."/>
        </authorList>
    </citation>
    <scope>NUCLEOTIDE SEQUENCE [LARGE SCALE GENOMIC DNA]</scope>
    <source>
        <strain evidence="3">B10K-DU-001-32</strain>
        <tissue evidence="3">Muscle</tissue>
    </source>
</reference>
<dbReference type="AlphaFoldDB" id="A0A7K9M6T1"/>
<proteinExistence type="predicted"/>
<dbReference type="Proteomes" id="UP000527232">
    <property type="component" value="Unassembled WGS sequence"/>
</dbReference>
<accession>A0A7K9M6T1</accession>
<dbReference type="Pfam" id="PF12443">
    <property type="entry name" value="AKNA"/>
    <property type="match status" value="1"/>
</dbReference>
<feature type="domain" description="AKNA" evidence="2">
    <location>
        <begin position="85"/>
        <end position="153"/>
    </location>
</feature>